<dbReference type="Proteomes" id="UP000309872">
    <property type="component" value="Unassembled WGS sequence"/>
</dbReference>
<evidence type="ECO:0000313" key="2">
    <source>
        <dbReference type="EMBL" id="TJY59716.1"/>
    </source>
</evidence>
<gene>
    <name evidence="2" type="ORF">FAZ19_23550</name>
</gene>
<sequence>MKIRNISIYLCFILLNSFACDNLTEKSSSRQGNPMNSKNEEGVLVIDALSVFEDHEIVKVLNVDGSLFAEIKRTNDREPFSDKLSEENILAYYPDYYIIHFESNIVSDSLYSVSIGKETKLIAKNRYMEFLSWPDYIMRYYVTTDKNNPLRQTPSDAGKAIEDIDYSELSFVGIEISGDWVKVRCDKECEGCGDCPVVSGWIRWRMGGKVIVKQYYVC</sequence>
<feature type="signal peptide" evidence="1">
    <location>
        <begin position="1"/>
        <end position="19"/>
    </location>
</feature>
<evidence type="ECO:0000313" key="3">
    <source>
        <dbReference type="Proteomes" id="UP000309872"/>
    </source>
</evidence>
<reference evidence="2 3" key="1">
    <citation type="submission" date="2019-04" db="EMBL/GenBank/DDBJ databases">
        <title>Sphingobacterium olei sp. nov., isolated from oil-contaminated soil.</title>
        <authorList>
            <person name="Liu B."/>
        </authorList>
    </citation>
    <scope>NUCLEOTIDE SEQUENCE [LARGE SCALE GENOMIC DNA]</scope>
    <source>
        <strain evidence="2 3">Y3L14</strain>
    </source>
</reference>
<keyword evidence="3" id="KW-1185">Reference proteome</keyword>
<proteinExistence type="predicted"/>
<keyword evidence="1" id="KW-0732">Signal</keyword>
<dbReference type="AlphaFoldDB" id="A0A4U0GMF4"/>
<organism evidence="2 3">
    <name type="scientific">Sphingobacterium alkalisoli</name>
    <dbReference type="NCBI Taxonomy" id="1874115"/>
    <lineage>
        <taxon>Bacteria</taxon>
        <taxon>Pseudomonadati</taxon>
        <taxon>Bacteroidota</taxon>
        <taxon>Sphingobacteriia</taxon>
        <taxon>Sphingobacteriales</taxon>
        <taxon>Sphingobacteriaceae</taxon>
        <taxon>Sphingobacterium</taxon>
    </lineage>
</organism>
<accession>A0A4U0GMF4</accession>
<dbReference type="OrthoDB" id="672714at2"/>
<dbReference type="EMBL" id="SUKA01000014">
    <property type="protein sequence ID" value="TJY59716.1"/>
    <property type="molecule type" value="Genomic_DNA"/>
</dbReference>
<dbReference type="RefSeq" id="WP_136823234.1">
    <property type="nucleotide sequence ID" value="NZ_BMJX01000015.1"/>
</dbReference>
<evidence type="ECO:0008006" key="4">
    <source>
        <dbReference type="Google" id="ProtNLM"/>
    </source>
</evidence>
<name>A0A4U0GMF4_9SPHI</name>
<feature type="chain" id="PRO_5020336564" description="Lipoprotein" evidence="1">
    <location>
        <begin position="20"/>
        <end position="218"/>
    </location>
</feature>
<protein>
    <recommendedName>
        <fullName evidence="4">Lipoprotein</fullName>
    </recommendedName>
</protein>
<evidence type="ECO:0000256" key="1">
    <source>
        <dbReference type="SAM" id="SignalP"/>
    </source>
</evidence>
<comment type="caution">
    <text evidence="2">The sequence shown here is derived from an EMBL/GenBank/DDBJ whole genome shotgun (WGS) entry which is preliminary data.</text>
</comment>